<evidence type="ECO:0000256" key="1">
    <source>
        <dbReference type="SAM" id="SignalP"/>
    </source>
</evidence>
<feature type="signal peptide" evidence="1">
    <location>
        <begin position="1"/>
        <end position="26"/>
    </location>
</feature>
<gene>
    <name evidence="3" type="ORF">GK108_21015</name>
</gene>
<dbReference type="Pfam" id="PF18962">
    <property type="entry name" value="Por_Secre_tail"/>
    <property type="match status" value="1"/>
</dbReference>
<sequence>MKTLIKSLAFALTFGFVTSVATVSHANPITRPANVASYKTGIYSSVDGKLNIALDKTVGGSVNITLKDADGKTLYVERLGKKATTSRIRLNLDELKDGTYQVEITNGVETTTHSVVLSTPQSSSPARVVALN</sequence>
<dbReference type="RefSeq" id="WP_163952767.1">
    <property type="nucleotide sequence ID" value="NZ_JAAFZH010000011.1"/>
</dbReference>
<dbReference type="Proteomes" id="UP000474175">
    <property type="component" value="Unassembled WGS sequence"/>
</dbReference>
<protein>
    <recommendedName>
        <fullName evidence="2">Secretion system C-terminal sorting domain-containing protein</fullName>
    </recommendedName>
</protein>
<keyword evidence="1" id="KW-0732">Signal</keyword>
<feature type="chain" id="PRO_5026672051" description="Secretion system C-terminal sorting domain-containing protein" evidence="1">
    <location>
        <begin position="27"/>
        <end position="132"/>
    </location>
</feature>
<name>A0A6L9LFT7_9BACT</name>
<reference evidence="3 4" key="1">
    <citation type="submission" date="2020-02" db="EMBL/GenBank/DDBJ databases">
        <title>Draft genome sequence of two Spirosoma agri KCTC 52727 and Spirosoma terrae KCTC 52035.</title>
        <authorList>
            <person name="Rojas J."/>
            <person name="Ambika Manirajan B."/>
            <person name="Suarez C."/>
            <person name="Ratering S."/>
            <person name="Schnell S."/>
        </authorList>
    </citation>
    <scope>NUCLEOTIDE SEQUENCE [LARGE SCALE GENOMIC DNA]</scope>
    <source>
        <strain evidence="3 4">KCTC 52035</strain>
    </source>
</reference>
<evidence type="ECO:0000259" key="2">
    <source>
        <dbReference type="Pfam" id="PF18962"/>
    </source>
</evidence>
<proteinExistence type="predicted"/>
<evidence type="ECO:0000313" key="4">
    <source>
        <dbReference type="Proteomes" id="UP000474175"/>
    </source>
</evidence>
<organism evidence="3 4">
    <name type="scientific">Spirosoma terrae</name>
    <dbReference type="NCBI Taxonomy" id="1968276"/>
    <lineage>
        <taxon>Bacteria</taxon>
        <taxon>Pseudomonadati</taxon>
        <taxon>Bacteroidota</taxon>
        <taxon>Cytophagia</taxon>
        <taxon>Cytophagales</taxon>
        <taxon>Cytophagaceae</taxon>
        <taxon>Spirosoma</taxon>
    </lineage>
</organism>
<comment type="caution">
    <text evidence="3">The sequence shown here is derived from an EMBL/GenBank/DDBJ whole genome shotgun (WGS) entry which is preliminary data.</text>
</comment>
<feature type="domain" description="Secretion system C-terminal sorting" evidence="2">
    <location>
        <begin position="47"/>
        <end position="115"/>
    </location>
</feature>
<dbReference type="InterPro" id="IPR026444">
    <property type="entry name" value="Secre_tail"/>
</dbReference>
<accession>A0A6L9LFT7</accession>
<dbReference type="Gene3D" id="2.60.40.3080">
    <property type="match status" value="1"/>
</dbReference>
<keyword evidence="4" id="KW-1185">Reference proteome</keyword>
<dbReference type="AlphaFoldDB" id="A0A6L9LFT7"/>
<dbReference type="EMBL" id="JAAFZH010000011">
    <property type="protein sequence ID" value="NDU97378.1"/>
    <property type="molecule type" value="Genomic_DNA"/>
</dbReference>
<evidence type="ECO:0000313" key="3">
    <source>
        <dbReference type="EMBL" id="NDU97378.1"/>
    </source>
</evidence>